<dbReference type="EMBL" id="VBOR01000053">
    <property type="protein sequence ID" value="TMQ49709.1"/>
    <property type="molecule type" value="Genomic_DNA"/>
</dbReference>
<dbReference type="GO" id="GO:0000155">
    <property type="term" value="F:phosphorelay sensor kinase activity"/>
    <property type="evidence" value="ECO:0007669"/>
    <property type="project" value="InterPro"/>
</dbReference>
<organism evidence="11 12">
    <name type="scientific">Eiseniibacteriota bacterium</name>
    <dbReference type="NCBI Taxonomy" id="2212470"/>
    <lineage>
        <taxon>Bacteria</taxon>
        <taxon>Candidatus Eiseniibacteriota</taxon>
    </lineage>
</organism>
<comment type="catalytic activity">
    <reaction evidence="1">
        <text>ATP + protein L-histidine = ADP + protein N-phospho-L-histidine.</text>
        <dbReference type="EC" id="2.7.13.3"/>
    </reaction>
</comment>
<accession>A0A538SEB6</accession>
<evidence type="ECO:0000256" key="5">
    <source>
        <dbReference type="ARBA" id="ARBA00022679"/>
    </source>
</evidence>
<dbReference type="SMART" id="SM00304">
    <property type="entry name" value="HAMP"/>
    <property type="match status" value="1"/>
</dbReference>
<dbReference type="AlphaFoldDB" id="A0A538SEB6"/>
<dbReference type="SUPFAM" id="SSF55874">
    <property type="entry name" value="ATPase domain of HSP90 chaperone/DNA topoisomerase II/histidine kinase"/>
    <property type="match status" value="1"/>
</dbReference>
<feature type="signal peptide" evidence="8">
    <location>
        <begin position="1"/>
        <end position="25"/>
    </location>
</feature>
<gene>
    <name evidence="11" type="ORF">E6K71_04150</name>
</gene>
<dbReference type="GO" id="GO:0000156">
    <property type="term" value="F:phosphorelay response regulator activity"/>
    <property type="evidence" value="ECO:0007669"/>
    <property type="project" value="TreeGrafter"/>
</dbReference>
<dbReference type="Pfam" id="PF02518">
    <property type="entry name" value="HATPase_c"/>
    <property type="match status" value="1"/>
</dbReference>
<dbReference type="InterPro" id="IPR036097">
    <property type="entry name" value="HisK_dim/P_sf"/>
</dbReference>
<dbReference type="InterPro" id="IPR003661">
    <property type="entry name" value="HisK_dim/P_dom"/>
</dbReference>
<reference evidence="11 12" key="1">
    <citation type="journal article" date="2019" name="Nat. Microbiol.">
        <title>Mediterranean grassland soil C-N compound turnover is dependent on rainfall and depth, and is mediated by genomically divergent microorganisms.</title>
        <authorList>
            <person name="Diamond S."/>
            <person name="Andeer P.F."/>
            <person name="Li Z."/>
            <person name="Crits-Christoph A."/>
            <person name="Burstein D."/>
            <person name="Anantharaman K."/>
            <person name="Lane K.R."/>
            <person name="Thomas B.C."/>
            <person name="Pan C."/>
            <person name="Northen T.R."/>
            <person name="Banfield J.F."/>
        </authorList>
    </citation>
    <scope>NUCLEOTIDE SEQUENCE [LARGE SCALE GENOMIC DNA]</scope>
    <source>
        <strain evidence="11">WS_1</strain>
    </source>
</reference>
<evidence type="ECO:0000313" key="12">
    <source>
        <dbReference type="Proteomes" id="UP000316292"/>
    </source>
</evidence>
<dbReference type="SUPFAM" id="SSF158472">
    <property type="entry name" value="HAMP domain-like"/>
    <property type="match status" value="1"/>
</dbReference>
<dbReference type="GO" id="GO:0007234">
    <property type="term" value="P:osmosensory signaling via phosphorelay pathway"/>
    <property type="evidence" value="ECO:0007669"/>
    <property type="project" value="TreeGrafter"/>
</dbReference>
<dbReference type="PANTHER" id="PTHR42878">
    <property type="entry name" value="TWO-COMPONENT HISTIDINE KINASE"/>
    <property type="match status" value="1"/>
</dbReference>
<keyword evidence="5" id="KW-0808">Transferase</keyword>
<dbReference type="PANTHER" id="PTHR42878:SF15">
    <property type="entry name" value="BACTERIOPHYTOCHROME"/>
    <property type="match status" value="1"/>
</dbReference>
<proteinExistence type="predicted"/>
<dbReference type="InterPro" id="IPR036890">
    <property type="entry name" value="HATPase_C_sf"/>
</dbReference>
<feature type="domain" description="Histidine kinase" evidence="9">
    <location>
        <begin position="259"/>
        <end position="474"/>
    </location>
</feature>
<evidence type="ECO:0000256" key="4">
    <source>
        <dbReference type="ARBA" id="ARBA00022553"/>
    </source>
</evidence>
<comment type="caution">
    <text evidence="11">The sequence shown here is derived from an EMBL/GenBank/DDBJ whole genome shotgun (WGS) entry which is preliminary data.</text>
</comment>
<evidence type="ECO:0000259" key="9">
    <source>
        <dbReference type="PROSITE" id="PS50109"/>
    </source>
</evidence>
<evidence type="ECO:0000256" key="6">
    <source>
        <dbReference type="ARBA" id="ARBA00022777"/>
    </source>
</evidence>
<protein>
    <recommendedName>
        <fullName evidence="3">histidine kinase</fullName>
        <ecNumber evidence="3">2.7.13.3</ecNumber>
    </recommendedName>
</protein>
<dbReference type="InterPro" id="IPR005467">
    <property type="entry name" value="His_kinase_dom"/>
</dbReference>
<evidence type="ECO:0000313" key="11">
    <source>
        <dbReference type="EMBL" id="TMQ49709.1"/>
    </source>
</evidence>
<keyword evidence="6" id="KW-0418">Kinase</keyword>
<keyword evidence="7" id="KW-0472">Membrane</keyword>
<dbReference type="Gene3D" id="6.10.340.10">
    <property type="match status" value="1"/>
</dbReference>
<sequence>MRTPRTTIRRKLILAIMLTSTTALALAGTALTIHEVTSLRALLARELATRAAILAANSTAALAFQNPEDASQVLAGLRTDPSIVAAALYDARGGVFATYPMGASAPLVPAAAGAMGNRLERASLLVSRPVMEGNRRLGSLFLRSDLRALDERVRAQVMAILVAVLGSMGVALALSAWLQGGIAQPVRILAETAKAVLDRKDYSVRARAVSDDELGVLAEGFNDMLAEIQRRDAELEQRVADRTAALEASNKELEAFSYSVSHDLRAPLRAIDGFSKALLEDCGDKLDQVGTKHLDRVRTATRQMGQLIDDLLNLARISRAELRRERFDLGAVGKEIAAELKRAQPEREGVQFVIAEGMTVVADTQLLRVVLDNLLRNAWKFTAKHPTARIELGQHRDNGHRVFFVTDDGAGFDMAHANLLFAPFQRLHRQSDFEGTGVGLATVQRIIHRHGGQLWADGAVERGASFSFTLSEVKS</sequence>
<dbReference type="EC" id="2.7.13.3" evidence="3"/>
<evidence type="ECO:0000256" key="2">
    <source>
        <dbReference type="ARBA" id="ARBA00004370"/>
    </source>
</evidence>
<evidence type="ECO:0000256" key="7">
    <source>
        <dbReference type="SAM" id="Phobius"/>
    </source>
</evidence>
<feature type="chain" id="PRO_5021908500" description="histidine kinase" evidence="8">
    <location>
        <begin position="26"/>
        <end position="475"/>
    </location>
</feature>
<dbReference type="FunFam" id="3.30.565.10:FF:000006">
    <property type="entry name" value="Sensor histidine kinase WalK"/>
    <property type="match status" value="1"/>
</dbReference>
<dbReference type="SUPFAM" id="SSF47384">
    <property type="entry name" value="Homodimeric domain of signal transducing histidine kinase"/>
    <property type="match status" value="1"/>
</dbReference>
<dbReference type="Proteomes" id="UP000316292">
    <property type="component" value="Unassembled WGS sequence"/>
</dbReference>
<evidence type="ECO:0000256" key="8">
    <source>
        <dbReference type="SAM" id="SignalP"/>
    </source>
</evidence>
<dbReference type="PROSITE" id="PS50109">
    <property type="entry name" value="HIS_KIN"/>
    <property type="match status" value="1"/>
</dbReference>
<feature type="domain" description="HAMP" evidence="10">
    <location>
        <begin position="180"/>
        <end position="233"/>
    </location>
</feature>
<dbReference type="Pfam" id="PF00672">
    <property type="entry name" value="HAMP"/>
    <property type="match status" value="1"/>
</dbReference>
<keyword evidence="7" id="KW-1133">Transmembrane helix</keyword>
<dbReference type="PRINTS" id="PR00344">
    <property type="entry name" value="BCTRLSENSOR"/>
</dbReference>
<dbReference type="CDD" id="cd00082">
    <property type="entry name" value="HisKA"/>
    <property type="match status" value="1"/>
</dbReference>
<dbReference type="InterPro" id="IPR033417">
    <property type="entry name" value="CHASE8"/>
</dbReference>
<dbReference type="PROSITE" id="PS50885">
    <property type="entry name" value="HAMP"/>
    <property type="match status" value="1"/>
</dbReference>
<name>A0A538SEB6_UNCEI</name>
<comment type="subcellular location">
    <subcellularLocation>
        <location evidence="2">Membrane</location>
    </subcellularLocation>
</comment>
<keyword evidence="7" id="KW-0812">Transmembrane</keyword>
<dbReference type="Pfam" id="PF17152">
    <property type="entry name" value="CHASE8"/>
    <property type="match status" value="1"/>
</dbReference>
<feature type="transmembrane region" description="Helical" evidence="7">
    <location>
        <begin position="157"/>
        <end position="178"/>
    </location>
</feature>
<evidence type="ECO:0000256" key="1">
    <source>
        <dbReference type="ARBA" id="ARBA00000085"/>
    </source>
</evidence>
<dbReference type="CDD" id="cd06225">
    <property type="entry name" value="HAMP"/>
    <property type="match status" value="1"/>
</dbReference>
<keyword evidence="4" id="KW-0597">Phosphoprotein</keyword>
<evidence type="ECO:0000256" key="3">
    <source>
        <dbReference type="ARBA" id="ARBA00012438"/>
    </source>
</evidence>
<dbReference type="InterPro" id="IPR003594">
    <property type="entry name" value="HATPase_dom"/>
</dbReference>
<dbReference type="SMART" id="SM00387">
    <property type="entry name" value="HATPase_c"/>
    <property type="match status" value="1"/>
</dbReference>
<evidence type="ECO:0000259" key="10">
    <source>
        <dbReference type="PROSITE" id="PS50885"/>
    </source>
</evidence>
<dbReference type="SMART" id="SM00388">
    <property type="entry name" value="HisKA"/>
    <property type="match status" value="1"/>
</dbReference>
<dbReference type="InterPro" id="IPR003660">
    <property type="entry name" value="HAMP_dom"/>
</dbReference>
<dbReference type="InterPro" id="IPR004358">
    <property type="entry name" value="Sig_transdc_His_kin-like_C"/>
</dbReference>
<dbReference type="GO" id="GO:0016020">
    <property type="term" value="C:membrane"/>
    <property type="evidence" value="ECO:0007669"/>
    <property type="project" value="UniProtKB-SubCell"/>
</dbReference>
<dbReference type="Gene3D" id="1.10.287.130">
    <property type="match status" value="1"/>
</dbReference>
<dbReference type="GO" id="GO:0030295">
    <property type="term" value="F:protein kinase activator activity"/>
    <property type="evidence" value="ECO:0007669"/>
    <property type="project" value="TreeGrafter"/>
</dbReference>
<dbReference type="Pfam" id="PF00512">
    <property type="entry name" value="HisKA"/>
    <property type="match status" value="1"/>
</dbReference>
<dbReference type="InterPro" id="IPR050351">
    <property type="entry name" value="BphY/WalK/GraS-like"/>
</dbReference>
<dbReference type="FunFam" id="1.10.287.130:FF:000070">
    <property type="entry name" value="Histidine kinase sensor protein"/>
    <property type="match status" value="1"/>
</dbReference>
<keyword evidence="8" id="KW-0732">Signal</keyword>
<dbReference type="Gene3D" id="3.30.565.10">
    <property type="entry name" value="Histidine kinase-like ATPase, C-terminal domain"/>
    <property type="match status" value="1"/>
</dbReference>